<organism evidence="8 9">
    <name type="scientific">Parasponia andersonii</name>
    <name type="common">Sponia andersonii</name>
    <dbReference type="NCBI Taxonomy" id="3476"/>
    <lineage>
        <taxon>Eukaryota</taxon>
        <taxon>Viridiplantae</taxon>
        <taxon>Streptophyta</taxon>
        <taxon>Embryophyta</taxon>
        <taxon>Tracheophyta</taxon>
        <taxon>Spermatophyta</taxon>
        <taxon>Magnoliopsida</taxon>
        <taxon>eudicotyledons</taxon>
        <taxon>Gunneridae</taxon>
        <taxon>Pentapetalae</taxon>
        <taxon>rosids</taxon>
        <taxon>fabids</taxon>
        <taxon>Rosales</taxon>
        <taxon>Cannabaceae</taxon>
        <taxon>Parasponia</taxon>
    </lineage>
</organism>
<dbReference type="Pfam" id="PF00892">
    <property type="entry name" value="EamA"/>
    <property type="match status" value="2"/>
</dbReference>
<dbReference type="InterPro" id="IPR000620">
    <property type="entry name" value="EamA_dom"/>
</dbReference>
<evidence type="ECO:0000259" key="7">
    <source>
        <dbReference type="Pfam" id="PF00892"/>
    </source>
</evidence>
<evidence type="ECO:0000256" key="4">
    <source>
        <dbReference type="ARBA" id="ARBA00022989"/>
    </source>
</evidence>
<dbReference type="GO" id="GO:0022857">
    <property type="term" value="F:transmembrane transporter activity"/>
    <property type="evidence" value="ECO:0007669"/>
    <property type="project" value="InterPro"/>
</dbReference>
<dbReference type="InterPro" id="IPR008075">
    <property type="entry name" value="LIMR"/>
</dbReference>
<evidence type="ECO:0000313" key="8">
    <source>
        <dbReference type="EMBL" id="PON59275.1"/>
    </source>
</evidence>
<keyword evidence="4 6" id="KW-1133">Transmembrane helix</keyword>
<feature type="domain" description="EamA" evidence="7">
    <location>
        <begin position="9"/>
        <end position="147"/>
    </location>
</feature>
<evidence type="ECO:0000256" key="1">
    <source>
        <dbReference type="ARBA" id="ARBA00004141"/>
    </source>
</evidence>
<dbReference type="InterPro" id="IPR037185">
    <property type="entry name" value="EmrE-like"/>
</dbReference>
<gene>
    <name evidence="8" type="ORF">PanWU01x14_160240</name>
</gene>
<evidence type="ECO:0000313" key="9">
    <source>
        <dbReference type="Proteomes" id="UP000237105"/>
    </source>
</evidence>
<sequence length="356" mass="39076">MENWVAFVGMVVAILAQASNMVVTKVAMSEGTNKFIMAVYSNAISAFILLPSAYFFHRSSDLPPMTFAIICRFFFLALFGCSGQIFGYVGIEYSSPTLGTAMLNLIPAFTFILAVISRMETVDWRSTSSQAKCLGTIVSISGAFVVTLYKGSPIMKNVSLPNLHIQLLFSSQSEWILGGLFLASDCFVSSLWYILQASTQKKYPAVLLAVLYQTSFSAIMAAVFSFIAVKDTNAWKLKFDMGLVAVLYTAIVSTVIRYSLITWCVWKAGAVYCSMFKPLGIIFTLFMGAILLGESLYLGSLIGAIIIVSGFYAVLWGKAKEDKMEKDGGAVDNTESFNHKVPLLQNKQPQNQNLPM</sequence>
<feature type="transmembrane region" description="Helical" evidence="6">
    <location>
        <begin position="34"/>
        <end position="57"/>
    </location>
</feature>
<evidence type="ECO:0000256" key="6">
    <source>
        <dbReference type="RuleBase" id="RU363077"/>
    </source>
</evidence>
<proteinExistence type="inferred from homology"/>
<keyword evidence="5 6" id="KW-0472">Membrane</keyword>
<keyword evidence="9" id="KW-1185">Reference proteome</keyword>
<protein>
    <recommendedName>
        <fullName evidence="6">WAT1-related protein</fullName>
    </recommendedName>
</protein>
<comment type="subcellular location">
    <subcellularLocation>
        <location evidence="1 6">Membrane</location>
        <topology evidence="1 6">Multi-pass membrane protein</topology>
    </subcellularLocation>
</comment>
<dbReference type="EMBL" id="JXTB01000141">
    <property type="protein sequence ID" value="PON59275.1"/>
    <property type="molecule type" value="Genomic_DNA"/>
</dbReference>
<keyword evidence="3 6" id="KW-0812">Transmembrane</keyword>
<feature type="domain" description="EamA" evidence="7">
    <location>
        <begin position="178"/>
        <end position="315"/>
    </location>
</feature>
<accession>A0A2P5CE44</accession>
<feature type="transmembrane region" description="Helical" evidence="6">
    <location>
        <begin position="97"/>
        <end position="116"/>
    </location>
</feature>
<dbReference type="AlphaFoldDB" id="A0A2P5CE44"/>
<feature type="transmembrane region" description="Helical" evidence="6">
    <location>
        <begin position="69"/>
        <end position="91"/>
    </location>
</feature>
<feature type="transmembrane region" description="Helical" evidence="6">
    <location>
        <begin position="207"/>
        <end position="229"/>
    </location>
</feature>
<feature type="transmembrane region" description="Helical" evidence="6">
    <location>
        <begin position="272"/>
        <end position="291"/>
    </location>
</feature>
<dbReference type="SUPFAM" id="SSF103481">
    <property type="entry name" value="Multidrug resistance efflux transporter EmrE"/>
    <property type="match status" value="2"/>
</dbReference>
<evidence type="ECO:0000256" key="3">
    <source>
        <dbReference type="ARBA" id="ARBA00022692"/>
    </source>
</evidence>
<evidence type="ECO:0000256" key="5">
    <source>
        <dbReference type="ARBA" id="ARBA00023136"/>
    </source>
</evidence>
<feature type="transmembrane region" description="Helical" evidence="6">
    <location>
        <begin position="137"/>
        <end position="155"/>
    </location>
</feature>
<dbReference type="InterPro" id="IPR030184">
    <property type="entry name" value="WAT1-related"/>
</dbReference>
<evidence type="ECO:0000256" key="2">
    <source>
        <dbReference type="ARBA" id="ARBA00007635"/>
    </source>
</evidence>
<dbReference type="GO" id="GO:0016020">
    <property type="term" value="C:membrane"/>
    <property type="evidence" value="ECO:0007669"/>
    <property type="project" value="UniProtKB-SubCell"/>
</dbReference>
<reference evidence="9" key="1">
    <citation type="submission" date="2016-06" db="EMBL/GenBank/DDBJ databases">
        <title>Parallel loss of symbiosis genes in relatives of nitrogen-fixing non-legume Parasponia.</title>
        <authorList>
            <person name="Van Velzen R."/>
            <person name="Holmer R."/>
            <person name="Bu F."/>
            <person name="Rutten L."/>
            <person name="Van Zeijl A."/>
            <person name="Liu W."/>
            <person name="Santuari L."/>
            <person name="Cao Q."/>
            <person name="Sharma T."/>
            <person name="Shen D."/>
            <person name="Roswanjaya Y."/>
            <person name="Wardhani T."/>
            <person name="Kalhor M.S."/>
            <person name="Jansen J."/>
            <person name="Van den Hoogen J."/>
            <person name="Gungor B."/>
            <person name="Hartog M."/>
            <person name="Hontelez J."/>
            <person name="Verver J."/>
            <person name="Yang W.-C."/>
            <person name="Schijlen E."/>
            <person name="Repin R."/>
            <person name="Schilthuizen M."/>
            <person name="Schranz E."/>
            <person name="Heidstra R."/>
            <person name="Miyata K."/>
            <person name="Fedorova E."/>
            <person name="Kohlen W."/>
            <person name="Bisseling T."/>
            <person name="Smit S."/>
            <person name="Geurts R."/>
        </authorList>
    </citation>
    <scope>NUCLEOTIDE SEQUENCE [LARGE SCALE GENOMIC DNA]</scope>
    <source>
        <strain evidence="9">cv. WU1-14</strain>
    </source>
</reference>
<feature type="transmembrane region" description="Helical" evidence="6">
    <location>
        <begin position="297"/>
        <end position="316"/>
    </location>
</feature>
<dbReference type="PANTHER" id="PTHR31218">
    <property type="entry name" value="WAT1-RELATED PROTEIN"/>
    <property type="match status" value="1"/>
</dbReference>
<name>A0A2P5CE44_PARAD</name>
<feature type="transmembrane region" description="Helical" evidence="6">
    <location>
        <begin position="241"/>
        <end position="260"/>
    </location>
</feature>
<dbReference type="PRINTS" id="PR01692">
    <property type="entry name" value="LIPOCALINIMR"/>
</dbReference>
<keyword evidence="8" id="KW-0675">Receptor</keyword>
<dbReference type="Proteomes" id="UP000237105">
    <property type="component" value="Unassembled WGS sequence"/>
</dbReference>
<dbReference type="OrthoDB" id="1164219at2759"/>
<comment type="caution">
    <text evidence="8">The sequence shown here is derived from an EMBL/GenBank/DDBJ whole genome shotgun (WGS) entry which is preliminary data.</text>
</comment>
<comment type="similarity">
    <text evidence="2 6">Belongs to the drug/metabolite transporter (DMT) superfamily. Plant drug/metabolite exporter (P-DME) (TC 2.A.7.4) family.</text>
</comment>
<feature type="transmembrane region" description="Helical" evidence="6">
    <location>
        <begin position="175"/>
        <end position="195"/>
    </location>
</feature>